<dbReference type="Proteomes" id="UP000005695">
    <property type="component" value="Unassembled WGS sequence"/>
</dbReference>
<feature type="domain" description="GGDEF" evidence="9">
    <location>
        <begin position="604"/>
        <end position="736"/>
    </location>
</feature>
<reference evidence="10" key="1">
    <citation type="submission" date="2006-05" db="EMBL/GenBank/DDBJ databases">
        <title>Annotation of the draft genome assembly of Desulfuromonas acetoxidans DSM 684.</title>
        <authorList>
            <consortium name="US DOE Joint Genome Institute (JGI-ORNL)"/>
            <person name="Larimer F."/>
            <person name="Land M."/>
            <person name="Hauser L."/>
        </authorList>
    </citation>
    <scope>NUCLEOTIDE SEQUENCE [LARGE SCALE GENOMIC DNA]</scope>
    <source>
        <strain evidence="10">DSM 684</strain>
    </source>
</reference>
<evidence type="ECO:0000256" key="4">
    <source>
        <dbReference type="ARBA" id="ARBA00022989"/>
    </source>
</evidence>
<keyword evidence="4 6" id="KW-1133">Transmembrane helix</keyword>
<gene>
    <name evidence="10" type="ORF">Dace_2936</name>
</gene>
<dbReference type="SMART" id="SM00267">
    <property type="entry name" value="GGDEF"/>
    <property type="match status" value="1"/>
</dbReference>
<dbReference type="InterPro" id="IPR035965">
    <property type="entry name" value="PAS-like_dom_sf"/>
</dbReference>
<dbReference type="Gene3D" id="3.20.20.450">
    <property type="entry name" value="EAL domain"/>
    <property type="match status" value="1"/>
</dbReference>
<dbReference type="InterPro" id="IPR033480">
    <property type="entry name" value="sCache_2"/>
</dbReference>
<dbReference type="SMART" id="SM00052">
    <property type="entry name" value="EAL"/>
    <property type="match status" value="1"/>
</dbReference>
<dbReference type="SUPFAM" id="SSF141868">
    <property type="entry name" value="EAL domain-like"/>
    <property type="match status" value="1"/>
</dbReference>
<feature type="transmembrane region" description="Helical" evidence="6">
    <location>
        <begin position="38"/>
        <end position="57"/>
    </location>
</feature>
<reference evidence="10" key="2">
    <citation type="submission" date="2006-05" db="EMBL/GenBank/DDBJ databases">
        <title>Sequencing of the draft genome and assembly of Desulfuromonas acetoxidans DSM 684.</title>
        <authorList>
            <consortium name="US DOE Joint Genome Institute (JGI-PGF)"/>
            <person name="Copeland A."/>
            <person name="Lucas S."/>
            <person name="Lapidus A."/>
            <person name="Barry K."/>
            <person name="Detter J.C."/>
            <person name="Glavina del Rio T."/>
            <person name="Hammon N."/>
            <person name="Israni S."/>
            <person name="Dalin E."/>
            <person name="Tice H."/>
            <person name="Bruce D."/>
            <person name="Pitluck S."/>
            <person name="Richardson P."/>
        </authorList>
    </citation>
    <scope>NUCLEOTIDE SEQUENCE [LARGE SCALE GENOMIC DNA]</scope>
    <source>
        <strain evidence="10">DSM 684</strain>
    </source>
</reference>
<accession>Q1K3A4</accession>
<sequence>MISFSSTWMLVMIPAVILLATAVLFGSRHHGSLRHLTWRWNLLFIVAALGFLSFYTLQTYQQQFHRRTEQIEQEFLQQARDQVRQRASFVHDLILDEKKGSEQQLKQSLRQTVLQAVHLAETLIARYQNQMDSVELTRLVVESLRPLRYRNGRGYLFATRLDGTELLFADHPEYEGRNMVDMQDQDGVFYVREMIRLSRQKGEGFVSYRISQPGDTGWHHKKIAYIHYVPELKAFIGTGEYLQSFEREVQQKIIDKLDRLVGEGPLSIFGASYEGTSLFGPAKGKNVLNVQDNNGIFVVHELIRTAKKGGGFVRYEMPDSLGKGHYEKISYCLPLEMWNCYVGAGIDLSFVHQNIACARQALMTSLRSQIAQGALFIVVLGFILWAVGQRLSRSIKDNVTVLNRALETVAGDGREVELDDVKFDEFIAIGQAANRMLEQRRIAEDELNDTRLRFRTALERAPLMVALVDPQRYILFSNSMWNDAVPMDVCAAHLEAHWFSEASWVKFDTAFDQMVKGRLQQERFDICLKNVQGEKRYYDMALATIQNADGENSSILVMARDITERRQAEERLTWLAHYDALTGLAHRNYAKEQLEQMLTGEVADDLWLLMFDINRFKRINEVYGHAMGDFVLKELAQRLQSLQPSPRISARLSSNEFIIVISLPDDESIDETVERFKAVLCAPLQCNDNRLVVDTRISGVCCHQVEDAAELLHRADVALREVKEGRHTQGFMVYDERLDQIYQENELLEKALRLALQSPEQFQLHFQPIWSLNPQHLKGFEALVRWQHPTFGLISPARFIPLAEQRALIVPLGQIIFKRACETLAQWLKRYPTVQQGMVRLSVNMAPQQFVTENFIEEIEATLELWSLPPEILCIEITETSLMEDPELAIQRIRALKEMGIAISIDDFGTGYSSLSYLQQFDVDIIKLDRSLVVNIAETHSAQRIIDAVVRLGHDLDLTIVAEGVETFDQLQQLRKLNCDAIQGYLTGKPCPIEGVHDWLSAPEKFPLSRLD</sequence>
<dbReference type="RefSeq" id="WP_005997979.1">
    <property type="nucleotide sequence ID" value="NZ_AAEW02000002.1"/>
</dbReference>
<protein>
    <submittedName>
        <fullName evidence="10">Diguanylate cyclase/phosphodiesterase with PAS/PAC sensor(S)</fullName>
    </submittedName>
</protein>
<dbReference type="EMBL" id="AAEW02000002">
    <property type="protein sequence ID" value="EAT17070.1"/>
    <property type="molecule type" value="Genomic_DNA"/>
</dbReference>
<dbReference type="PROSITE" id="PS50883">
    <property type="entry name" value="EAL"/>
    <property type="match status" value="1"/>
</dbReference>
<dbReference type="SUPFAM" id="SSF55073">
    <property type="entry name" value="Nucleotide cyclase"/>
    <property type="match status" value="1"/>
</dbReference>
<dbReference type="InterPro" id="IPR052155">
    <property type="entry name" value="Biofilm_reg_signaling"/>
</dbReference>
<dbReference type="InterPro" id="IPR004010">
    <property type="entry name" value="Double_Cache_2"/>
</dbReference>
<dbReference type="InterPro" id="IPR035919">
    <property type="entry name" value="EAL_sf"/>
</dbReference>
<dbReference type="Pfam" id="PF00563">
    <property type="entry name" value="EAL"/>
    <property type="match status" value="1"/>
</dbReference>
<evidence type="ECO:0000256" key="6">
    <source>
        <dbReference type="SAM" id="Phobius"/>
    </source>
</evidence>
<keyword evidence="11" id="KW-1185">Reference proteome</keyword>
<dbReference type="InterPro" id="IPR001633">
    <property type="entry name" value="EAL_dom"/>
</dbReference>
<feature type="domain" description="PAC" evidence="7">
    <location>
        <begin position="522"/>
        <end position="574"/>
    </location>
</feature>
<dbReference type="AlphaFoldDB" id="Q1K3A4"/>
<dbReference type="CDD" id="cd01948">
    <property type="entry name" value="EAL"/>
    <property type="match status" value="1"/>
</dbReference>
<evidence type="ECO:0000256" key="1">
    <source>
        <dbReference type="ARBA" id="ARBA00004651"/>
    </source>
</evidence>
<feature type="transmembrane region" description="Helical" evidence="6">
    <location>
        <begin position="7"/>
        <end position="26"/>
    </location>
</feature>
<evidence type="ECO:0000313" key="11">
    <source>
        <dbReference type="Proteomes" id="UP000005695"/>
    </source>
</evidence>
<dbReference type="PROSITE" id="PS50113">
    <property type="entry name" value="PAC"/>
    <property type="match status" value="1"/>
</dbReference>
<keyword evidence="2" id="KW-1003">Cell membrane</keyword>
<dbReference type="NCBIfam" id="TIGR00229">
    <property type="entry name" value="sensory_box"/>
    <property type="match status" value="1"/>
</dbReference>
<dbReference type="InterPro" id="IPR000160">
    <property type="entry name" value="GGDEF_dom"/>
</dbReference>
<dbReference type="GO" id="GO:0005886">
    <property type="term" value="C:plasma membrane"/>
    <property type="evidence" value="ECO:0007669"/>
    <property type="project" value="UniProtKB-SubCell"/>
</dbReference>
<dbReference type="Gene3D" id="3.30.450.20">
    <property type="entry name" value="PAS domain"/>
    <property type="match status" value="3"/>
</dbReference>
<dbReference type="InterPro" id="IPR029787">
    <property type="entry name" value="Nucleotide_cyclase"/>
</dbReference>
<dbReference type="OrthoDB" id="9777298at2"/>
<dbReference type="SUPFAM" id="SSF55785">
    <property type="entry name" value="PYP-like sensor domain (PAS domain)"/>
    <property type="match status" value="1"/>
</dbReference>
<evidence type="ECO:0000313" key="10">
    <source>
        <dbReference type="EMBL" id="EAT17070.1"/>
    </source>
</evidence>
<comment type="caution">
    <text evidence="10">The sequence shown here is derived from an EMBL/GenBank/DDBJ whole genome shotgun (WGS) entry which is preliminary data.</text>
</comment>
<dbReference type="InterPro" id="IPR043128">
    <property type="entry name" value="Rev_trsase/Diguanyl_cyclase"/>
</dbReference>
<dbReference type="PROSITE" id="PS50887">
    <property type="entry name" value="GGDEF"/>
    <property type="match status" value="1"/>
</dbReference>
<dbReference type="Pfam" id="PF08448">
    <property type="entry name" value="PAS_4"/>
    <property type="match status" value="1"/>
</dbReference>
<dbReference type="InterPro" id="IPR000700">
    <property type="entry name" value="PAS-assoc_C"/>
</dbReference>
<dbReference type="NCBIfam" id="TIGR00254">
    <property type="entry name" value="GGDEF"/>
    <property type="match status" value="1"/>
</dbReference>
<keyword evidence="5 6" id="KW-0472">Membrane</keyword>
<name>Q1K3A4_DESA6</name>
<keyword evidence="3 6" id="KW-0812">Transmembrane</keyword>
<dbReference type="CDD" id="cd01949">
    <property type="entry name" value="GGDEF"/>
    <property type="match status" value="1"/>
</dbReference>
<evidence type="ECO:0000256" key="2">
    <source>
        <dbReference type="ARBA" id="ARBA00022475"/>
    </source>
</evidence>
<evidence type="ECO:0000256" key="3">
    <source>
        <dbReference type="ARBA" id="ARBA00022692"/>
    </source>
</evidence>
<dbReference type="PANTHER" id="PTHR44757:SF2">
    <property type="entry name" value="BIOFILM ARCHITECTURE MAINTENANCE PROTEIN MBAA"/>
    <property type="match status" value="1"/>
</dbReference>
<dbReference type="InterPro" id="IPR013656">
    <property type="entry name" value="PAS_4"/>
</dbReference>
<proteinExistence type="predicted"/>
<dbReference type="Pfam" id="PF08269">
    <property type="entry name" value="dCache_2"/>
    <property type="match status" value="1"/>
</dbReference>
<evidence type="ECO:0000256" key="5">
    <source>
        <dbReference type="ARBA" id="ARBA00023136"/>
    </source>
</evidence>
<feature type="domain" description="EAL" evidence="8">
    <location>
        <begin position="745"/>
        <end position="1004"/>
    </location>
</feature>
<organism evidence="10 11">
    <name type="scientific">Desulfuromonas acetoxidans (strain DSM 684 / 11070)</name>
    <dbReference type="NCBI Taxonomy" id="281689"/>
    <lineage>
        <taxon>Bacteria</taxon>
        <taxon>Pseudomonadati</taxon>
        <taxon>Thermodesulfobacteriota</taxon>
        <taxon>Desulfuromonadia</taxon>
        <taxon>Desulfuromonadales</taxon>
        <taxon>Desulfuromonadaceae</taxon>
        <taxon>Desulfuromonas</taxon>
    </lineage>
</organism>
<evidence type="ECO:0000259" key="9">
    <source>
        <dbReference type="PROSITE" id="PS50887"/>
    </source>
</evidence>
<evidence type="ECO:0000259" key="8">
    <source>
        <dbReference type="PROSITE" id="PS50883"/>
    </source>
</evidence>
<dbReference type="Gene3D" id="3.30.70.270">
    <property type="match status" value="1"/>
</dbReference>
<dbReference type="PANTHER" id="PTHR44757">
    <property type="entry name" value="DIGUANYLATE CYCLASE DGCP"/>
    <property type="match status" value="1"/>
</dbReference>
<dbReference type="SMART" id="SM01049">
    <property type="entry name" value="Cache_2"/>
    <property type="match status" value="1"/>
</dbReference>
<evidence type="ECO:0000259" key="7">
    <source>
        <dbReference type="PROSITE" id="PS50113"/>
    </source>
</evidence>
<dbReference type="Pfam" id="PF00990">
    <property type="entry name" value="GGDEF"/>
    <property type="match status" value="1"/>
</dbReference>
<dbReference type="InterPro" id="IPR000014">
    <property type="entry name" value="PAS"/>
</dbReference>
<comment type="subcellular location">
    <subcellularLocation>
        <location evidence="1">Cell membrane</location>
        <topology evidence="1">Multi-pass membrane protein</topology>
    </subcellularLocation>
</comment>